<gene>
    <name evidence="9" type="ordered locus">Cyast_1292</name>
</gene>
<dbReference type="KEGG" id="csn:Cyast_1292"/>
<dbReference type="NCBIfam" id="NF004614">
    <property type="entry name" value="PRK05948.1"/>
    <property type="match status" value="1"/>
</dbReference>
<dbReference type="PATRIC" id="fig|292563.3.peg.1352"/>
<accession>K9YLA8</accession>
<evidence type="ECO:0000256" key="5">
    <source>
        <dbReference type="ARBA" id="ARBA00022679"/>
    </source>
</evidence>
<dbReference type="eggNOG" id="COG2243">
    <property type="taxonomic scope" value="Bacteria"/>
</dbReference>
<proteinExistence type="inferred from homology"/>
<dbReference type="STRING" id="292563.Cyast_1292"/>
<keyword evidence="4 9" id="KW-0489">Methyltransferase</keyword>
<evidence type="ECO:0000313" key="10">
    <source>
        <dbReference type="Proteomes" id="UP000010483"/>
    </source>
</evidence>
<protein>
    <submittedName>
        <fullName evidence="9">Precorrin-2 C20-methyltransferase</fullName>
        <ecNumber evidence="9">2.1.1.130</ecNumber>
        <ecNumber evidence="9">2.1.1.151</ecNumber>
    </submittedName>
</protein>
<dbReference type="GO" id="GO:0009236">
    <property type="term" value="P:cobalamin biosynthetic process"/>
    <property type="evidence" value="ECO:0007669"/>
    <property type="project" value="UniProtKB-UniRule"/>
</dbReference>
<dbReference type="EC" id="2.1.1.151" evidence="9"/>
<dbReference type="UniPathway" id="UPA00148"/>
<dbReference type="NCBIfam" id="TIGR01467">
    <property type="entry name" value="cobI_cbiL"/>
    <property type="match status" value="1"/>
</dbReference>
<dbReference type="PANTHER" id="PTHR43467">
    <property type="entry name" value="COBALT-PRECORRIN-2 C(20)-METHYLTRANSFERASE"/>
    <property type="match status" value="1"/>
</dbReference>
<dbReference type="InterPro" id="IPR006364">
    <property type="entry name" value="CobI/CbiL/CobIJ_dom"/>
</dbReference>
<evidence type="ECO:0000259" key="8">
    <source>
        <dbReference type="Pfam" id="PF00590"/>
    </source>
</evidence>
<dbReference type="InterPro" id="IPR012382">
    <property type="entry name" value="CobI/CbiL"/>
</dbReference>
<evidence type="ECO:0000256" key="4">
    <source>
        <dbReference type="ARBA" id="ARBA00022603"/>
    </source>
</evidence>
<feature type="domain" description="Tetrapyrrole methylase" evidence="8">
    <location>
        <begin position="8"/>
        <end position="216"/>
    </location>
</feature>
<dbReference type="HOGENOM" id="CLU_076014_2_1_3"/>
<dbReference type="EC" id="2.1.1.130" evidence="9"/>
<dbReference type="InterPro" id="IPR014777">
    <property type="entry name" value="4pyrrole_Mease_sub1"/>
</dbReference>
<dbReference type="Gene3D" id="3.30.950.10">
    <property type="entry name" value="Methyltransferase, Cobalt-precorrin-4 Transmethylase, Domain 2"/>
    <property type="match status" value="1"/>
</dbReference>
<dbReference type="PANTHER" id="PTHR43467:SF2">
    <property type="entry name" value="COBALT-PRECORRIN-2 C(20)-METHYLTRANSFERASE"/>
    <property type="match status" value="1"/>
</dbReference>
<evidence type="ECO:0000256" key="6">
    <source>
        <dbReference type="ARBA" id="ARBA00022691"/>
    </source>
</evidence>
<dbReference type="GO" id="GO:0032259">
    <property type="term" value="P:methylation"/>
    <property type="evidence" value="ECO:0007669"/>
    <property type="project" value="UniProtKB-KW"/>
</dbReference>
<sequence length="237" mass="26693">MSTKKGILYGVSVGTGDPELITLKGVRILENAPIVAFPQGLRHKKGIAEGIIEGYLNPRQKKVPLCFPYTTDDLVLHQAWEKVAFEVYGYLMQGYDVAFACEGDISFFSTFTYLAQYVKMLDEQVVIQRIPGVSSPMVGASALQIPLTMQEEKVAILPAFYSVEELEKVLKTVDIVVLLKVHSVYSQVWQLLKDLDLLKFARVVERASFPDEKIYIDLTNLSSLKLSYFSLMIICQR</sequence>
<reference evidence="10" key="1">
    <citation type="journal article" date="2013" name="Proc. Natl. Acad. Sci. U.S.A.">
        <title>Improving the coverage of the cyanobacterial phylum using diversity-driven genome sequencing.</title>
        <authorList>
            <person name="Shih P.M."/>
            <person name="Wu D."/>
            <person name="Latifi A."/>
            <person name="Axen S.D."/>
            <person name="Fewer D.P."/>
            <person name="Talla E."/>
            <person name="Calteau A."/>
            <person name="Cai F."/>
            <person name="Tandeau de Marsac N."/>
            <person name="Rippka R."/>
            <person name="Herdman M."/>
            <person name="Sivonen K."/>
            <person name="Coursin T."/>
            <person name="Laurent T."/>
            <person name="Goodwin L."/>
            <person name="Nolan M."/>
            <person name="Davenport K.W."/>
            <person name="Han C.S."/>
            <person name="Rubin E.M."/>
            <person name="Eisen J.A."/>
            <person name="Woyke T."/>
            <person name="Gugger M."/>
            <person name="Kerfeld C.A."/>
        </authorList>
    </citation>
    <scope>NUCLEOTIDE SEQUENCE [LARGE SCALE GENOMIC DNA]</scope>
    <source>
        <strain evidence="10">ATCC 29140 / PCC 7202</strain>
    </source>
</reference>
<evidence type="ECO:0000256" key="7">
    <source>
        <dbReference type="PIRNR" id="PIRNR036427"/>
    </source>
</evidence>
<organism evidence="9 10">
    <name type="scientific">Cyanobacterium stanieri (strain ATCC 29140 / PCC 7202)</name>
    <dbReference type="NCBI Taxonomy" id="292563"/>
    <lineage>
        <taxon>Bacteria</taxon>
        <taxon>Bacillati</taxon>
        <taxon>Cyanobacteriota</taxon>
        <taxon>Cyanophyceae</taxon>
        <taxon>Oscillatoriophycideae</taxon>
        <taxon>Chroococcales</taxon>
        <taxon>Geminocystaceae</taxon>
        <taxon>Cyanobacterium</taxon>
    </lineage>
</organism>
<dbReference type="AlphaFoldDB" id="K9YLA8"/>
<comment type="similarity">
    <text evidence="2 7">Belongs to the precorrin methyltransferase family.</text>
</comment>
<keyword evidence="10" id="KW-1185">Reference proteome</keyword>
<name>K9YLA8_CYASC</name>
<dbReference type="Pfam" id="PF00590">
    <property type="entry name" value="TP_methylase"/>
    <property type="match status" value="1"/>
</dbReference>
<evidence type="ECO:0000256" key="3">
    <source>
        <dbReference type="ARBA" id="ARBA00022573"/>
    </source>
</evidence>
<dbReference type="InterPro" id="IPR014776">
    <property type="entry name" value="4pyrrole_Mease_sub2"/>
</dbReference>
<dbReference type="InterPro" id="IPR000878">
    <property type="entry name" value="4pyrrol_Mease"/>
</dbReference>
<dbReference type="Proteomes" id="UP000010483">
    <property type="component" value="Chromosome"/>
</dbReference>
<dbReference type="InterPro" id="IPR035996">
    <property type="entry name" value="4pyrrol_Methylase_sf"/>
</dbReference>
<dbReference type="SUPFAM" id="SSF53790">
    <property type="entry name" value="Tetrapyrrole methylase"/>
    <property type="match status" value="1"/>
</dbReference>
<dbReference type="Gene3D" id="3.40.1010.10">
    <property type="entry name" value="Cobalt-precorrin-4 Transmethylase, Domain 1"/>
    <property type="match status" value="1"/>
</dbReference>
<keyword evidence="5 9" id="KW-0808">Transferase</keyword>
<evidence type="ECO:0000313" key="9">
    <source>
        <dbReference type="EMBL" id="AFZ47257.1"/>
    </source>
</evidence>
<comment type="pathway">
    <text evidence="1">Cofactor biosynthesis; adenosylcobalamin biosynthesis.</text>
</comment>
<keyword evidence="3" id="KW-0169">Cobalamin biosynthesis</keyword>
<evidence type="ECO:0000256" key="2">
    <source>
        <dbReference type="ARBA" id="ARBA00005879"/>
    </source>
</evidence>
<dbReference type="PIRSF" id="PIRSF036427">
    <property type="entry name" value="Precrrn-2_mtase"/>
    <property type="match status" value="1"/>
</dbReference>
<dbReference type="GO" id="GO:0030788">
    <property type="term" value="F:precorrin-2 C20-methyltransferase activity"/>
    <property type="evidence" value="ECO:0007669"/>
    <property type="project" value="UniProtKB-EC"/>
</dbReference>
<keyword evidence="6" id="KW-0949">S-adenosyl-L-methionine</keyword>
<dbReference type="CDD" id="cd11645">
    <property type="entry name" value="Precorrin_2_C20_MT"/>
    <property type="match status" value="1"/>
</dbReference>
<dbReference type="GO" id="GO:0043781">
    <property type="term" value="F:cobalt-factor II C20-methyltransferase activity"/>
    <property type="evidence" value="ECO:0007669"/>
    <property type="project" value="UniProtKB-EC"/>
</dbReference>
<evidence type="ECO:0000256" key="1">
    <source>
        <dbReference type="ARBA" id="ARBA00004953"/>
    </source>
</evidence>
<dbReference type="EMBL" id="CP003940">
    <property type="protein sequence ID" value="AFZ47257.1"/>
    <property type="molecule type" value="Genomic_DNA"/>
</dbReference>
<dbReference type="BioCyc" id="CSTA292563:G1353-1300-MONOMER"/>